<protein>
    <submittedName>
        <fullName evidence="1">Uncharacterized protein</fullName>
    </submittedName>
</protein>
<evidence type="ECO:0000313" key="2">
    <source>
        <dbReference type="Proteomes" id="UP001482620"/>
    </source>
</evidence>
<organism evidence="1 2">
    <name type="scientific">Ilyodon furcidens</name>
    <name type="common">goldbreast splitfin</name>
    <dbReference type="NCBI Taxonomy" id="33524"/>
    <lineage>
        <taxon>Eukaryota</taxon>
        <taxon>Metazoa</taxon>
        <taxon>Chordata</taxon>
        <taxon>Craniata</taxon>
        <taxon>Vertebrata</taxon>
        <taxon>Euteleostomi</taxon>
        <taxon>Actinopterygii</taxon>
        <taxon>Neopterygii</taxon>
        <taxon>Teleostei</taxon>
        <taxon>Neoteleostei</taxon>
        <taxon>Acanthomorphata</taxon>
        <taxon>Ovalentaria</taxon>
        <taxon>Atherinomorphae</taxon>
        <taxon>Cyprinodontiformes</taxon>
        <taxon>Goodeidae</taxon>
        <taxon>Ilyodon</taxon>
    </lineage>
</organism>
<dbReference type="Proteomes" id="UP001482620">
    <property type="component" value="Unassembled WGS sequence"/>
</dbReference>
<proteinExistence type="predicted"/>
<dbReference type="EMBL" id="JAHRIQ010097319">
    <property type="protein sequence ID" value="MEQ2253309.1"/>
    <property type="molecule type" value="Genomic_DNA"/>
</dbReference>
<evidence type="ECO:0000313" key="1">
    <source>
        <dbReference type="EMBL" id="MEQ2253309.1"/>
    </source>
</evidence>
<accession>A0ABV0V7H7</accession>
<name>A0ABV0V7H7_9TELE</name>
<comment type="caution">
    <text evidence="1">The sequence shown here is derived from an EMBL/GenBank/DDBJ whole genome shotgun (WGS) entry which is preliminary data.</text>
</comment>
<gene>
    <name evidence="1" type="ORF">ILYODFUR_030766</name>
</gene>
<reference evidence="1 2" key="1">
    <citation type="submission" date="2021-06" db="EMBL/GenBank/DDBJ databases">
        <authorList>
            <person name="Palmer J.M."/>
        </authorList>
    </citation>
    <scope>NUCLEOTIDE SEQUENCE [LARGE SCALE GENOMIC DNA]</scope>
    <source>
        <strain evidence="2">if_2019</strain>
        <tissue evidence="1">Muscle</tissue>
    </source>
</reference>
<keyword evidence="2" id="KW-1185">Reference proteome</keyword>
<sequence>MDGFGWGREGLSHSARIYHFEIFCGLACTEEESRSSDVVKVILGHLASSQGCDALASGIRLVAMWVRRIDGYRDAEIQAGVVTARIGAYAGFDLAVKCFDVFLCASLG</sequence>